<dbReference type="SUPFAM" id="SSF52467">
    <property type="entry name" value="DHS-like NAD/FAD-binding domain"/>
    <property type="match status" value="1"/>
</dbReference>
<proteinExistence type="inferred from homology"/>
<evidence type="ECO:0000259" key="5">
    <source>
        <dbReference type="Pfam" id="PF02775"/>
    </source>
</evidence>
<dbReference type="InterPro" id="IPR011766">
    <property type="entry name" value="TPP_enzyme_TPP-bd"/>
</dbReference>
<reference evidence="7 8" key="1">
    <citation type="submission" date="2023-05" db="EMBL/GenBank/DDBJ databases">
        <title>Streptantibioticus silvisoli sp. nov., acidotolerant actinomycetes 1 from pine litter.</title>
        <authorList>
            <person name="Swiecimska M."/>
            <person name="Golinska P."/>
            <person name="Sangal V."/>
            <person name="Wachnowicz B."/>
            <person name="Goodfellow M."/>
        </authorList>
    </citation>
    <scope>NUCLEOTIDE SEQUENCE [LARGE SCALE GENOMIC DNA]</scope>
    <source>
        <strain evidence="7 8">DSM 42109</strain>
    </source>
</reference>
<comment type="caution">
    <text evidence="7">The sequence shown here is derived from an EMBL/GenBank/DDBJ whole genome shotgun (WGS) entry which is preliminary data.</text>
</comment>
<dbReference type="EMBL" id="JANCPR020000029">
    <property type="protein sequence ID" value="MDJ1135436.1"/>
    <property type="molecule type" value="Genomic_DNA"/>
</dbReference>
<evidence type="ECO:0000256" key="3">
    <source>
        <dbReference type="RuleBase" id="RU362132"/>
    </source>
</evidence>
<name>A0ABT7A2B0_9ACTN</name>
<gene>
    <name evidence="7" type="ORF">NMN56_026435</name>
</gene>
<feature type="domain" description="Thiamine pyrophosphate enzyme central" evidence="4">
    <location>
        <begin position="193"/>
        <end position="326"/>
    </location>
</feature>
<feature type="domain" description="Thiamine pyrophosphate enzyme TPP-binding" evidence="5">
    <location>
        <begin position="386"/>
        <end position="532"/>
    </location>
</feature>
<dbReference type="RefSeq" id="WP_274043165.1">
    <property type="nucleotide sequence ID" value="NZ_JANCPR020000029.1"/>
</dbReference>
<dbReference type="InterPro" id="IPR045229">
    <property type="entry name" value="TPP_enz"/>
</dbReference>
<evidence type="ECO:0000313" key="7">
    <source>
        <dbReference type="EMBL" id="MDJ1135436.1"/>
    </source>
</evidence>
<dbReference type="PANTHER" id="PTHR18968:SF120">
    <property type="entry name" value="ACETOLACTATE SYNTHASE LARGE SUBUNIT"/>
    <property type="match status" value="1"/>
</dbReference>
<keyword evidence="8" id="KW-1185">Reference proteome</keyword>
<dbReference type="Gene3D" id="3.40.50.970">
    <property type="match status" value="2"/>
</dbReference>
<dbReference type="Pfam" id="PF02775">
    <property type="entry name" value="TPP_enzyme_C"/>
    <property type="match status" value="1"/>
</dbReference>
<evidence type="ECO:0000259" key="4">
    <source>
        <dbReference type="Pfam" id="PF00205"/>
    </source>
</evidence>
<evidence type="ECO:0000259" key="6">
    <source>
        <dbReference type="Pfam" id="PF02776"/>
    </source>
</evidence>
<dbReference type="InterPro" id="IPR029061">
    <property type="entry name" value="THDP-binding"/>
</dbReference>
<protein>
    <submittedName>
        <fullName evidence="7">Thiamine pyrophosphate-binding protein</fullName>
    </submittedName>
</protein>
<keyword evidence="2 3" id="KW-0786">Thiamine pyrophosphate</keyword>
<sequence length="545" mass="58351">MPAPNRTVAETLLHSLRAHDVDRIFCVAGESYLPLLDALYDSEVDVLGCRHEGSAGFAALADAKLTGRAGVCLVSRAPGAANAAIAVHAAAEDATALVVLVGDVPTRELGRESFQSGRPLGDLTKAVLTLYTPEATGETVRRAFRVAESGTPGPVVLHVPEDVFDRTGADQPAGRVTLGHTVPGERDFESVHGLLTAARRPLLLAGSMLDTASGRTLLRQTSQRHSLPVVTSNKNQHLLENRHRCYAGHLHNSTQPQQLAEFDRADLVLAVGTRLGQISTRRLRFPRGPEPDQALVHVHPDPARIGRYHRVTAGFAMDPVDFLGRLDAAGPPHRLPNGRDRWCEGLHALEEDNARWVPPDSGEVTVGEIASALDELTEGAVTVIVDSGTFTSWTYRFLRFAQSGRLVGIDSSAMGFAPGAALAVGARTRTVPTVALVGDGGFVMNGGELATLCERRLPVVFVVSDNASLGTIRLHQQQRYPDRGIATDLENPDFPRLAQAFGALGLAATTADEVRTGLAKALDHPGPSLLSVRTSRKHLTPYHHL</sequence>
<organism evidence="7 8">
    <name type="scientific">Streptomyces iconiensis</name>
    <dbReference type="NCBI Taxonomy" id="1384038"/>
    <lineage>
        <taxon>Bacteria</taxon>
        <taxon>Bacillati</taxon>
        <taxon>Actinomycetota</taxon>
        <taxon>Actinomycetes</taxon>
        <taxon>Kitasatosporales</taxon>
        <taxon>Streptomycetaceae</taxon>
        <taxon>Streptomyces</taxon>
    </lineage>
</organism>
<evidence type="ECO:0000313" key="8">
    <source>
        <dbReference type="Proteomes" id="UP001214441"/>
    </source>
</evidence>
<dbReference type="Proteomes" id="UP001214441">
    <property type="component" value="Unassembled WGS sequence"/>
</dbReference>
<dbReference type="PANTHER" id="PTHR18968">
    <property type="entry name" value="THIAMINE PYROPHOSPHATE ENZYMES"/>
    <property type="match status" value="1"/>
</dbReference>
<dbReference type="InterPro" id="IPR029035">
    <property type="entry name" value="DHS-like_NAD/FAD-binding_dom"/>
</dbReference>
<dbReference type="Pfam" id="PF00205">
    <property type="entry name" value="TPP_enzyme_M"/>
    <property type="match status" value="1"/>
</dbReference>
<dbReference type="InterPro" id="IPR012001">
    <property type="entry name" value="Thiamin_PyroP_enz_TPP-bd_dom"/>
</dbReference>
<dbReference type="Gene3D" id="3.40.50.1220">
    <property type="entry name" value="TPP-binding domain"/>
    <property type="match status" value="1"/>
</dbReference>
<evidence type="ECO:0000256" key="2">
    <source>
        <dbReference type="ARBA" id="ARBA00023052"/>
    </source>
</evidence>
<dbReference type="InterPro" id="IPR012000">
    <property type="entry name" value="Thiamin_PyroP_enz_cen_dom"/>
</dbReference>
<feature type="domain" description="Thiamine pyrophosphate enzyme N-terminal TPP-binding" evidence="6">
    <location>
        <begin position="7"/>
        <end position="115"/>
    </location>
</feature>
<dbReference type="CDD" id="cd00568">
    <property type="entry name" value="TPP_enzymes"/>
    <property type="match status" value="1"/>
</dbReference>
<dbReference type="CDD" id="cd07035">
    <property type="entry name" value="TPP_PYR_POX_like"/>
    <property type="match status" value="1"/>
</dbReference>
<dbReference type="Pfam" id="PF02776">
    <property type="entry name" value="TPP_enzyme_N"/>
    <property type="match status" value="1"/>
</dbReference>
<accession>A0ABT7A2B0</accession>
<evidence type="ECO:0000256" key="1">
    <source>
        <dbReference type="ARBA" id="ARBA00007812"/>
    </source>
</evidence>
<dbReference type="SUPFAM" id="SSF52518">
    <property type="entry name" value="Thiamin diphosphate-binding fold (THDP-binding)"/>
    <property type="match status" value="2"/>
</dbReference>
<comment type="similarity">
    <text evidence="1 3">Belongs to the TPP enzyme family.</text>
</comment>